<feature type="region of interest" description="Disordered" evidence="1">
    <location>
        <begin position="1"/>
        <end position="24"/>
    </location>
</feature>
<sequence length="254" mass="27289">MMSLPERETQVSGARASETPRTEPPVLPLLLGEDEFGEVGVQLVLLVDALLLNAVPALLLGDPKGTGDVVTEVEPLLLGQGVLPVAKPAVAALPLTSLKVPDCLVVVLHLQVALAQEEVCLHRLAVQLEGMLAVGQRLVVLLQLHVAQRPVGVVHGHRGVPVLKKANRKDSVKCQVGFSGQSDWHQMALAPLTGEASPFQWQISAPAKRSPWTELRSSFGERLCPARGPPPSWHTLNPITEAPPQHTLPFRAHL</sequence>
<organism evidence="2 3">
    <name type="scientific">Erpetoichthys calabaricus</name>
    <name type="common">Rope fish</name>
    <name type="synonym">Calamoichthys calabaricus</name>
    <dbReference type="NCBI Taxonomy" id="27687"/>
    <lineage>
        <taxon>Eukaryota</taxon>
        <taxon>Metazoa</taxon>
        <taxon>Chordata</taxon>
        <taxon>Craniata</taxon>
        <taxon>Vertebrata</taxon>
        <taxon>Euteleostomi</taxon>
        <taxon>Actinopterygii</taxon>
        <taxon>Polypteriformes</taxon>
        <taxon>Polypteridae</taxon>
        <taxon>Erpetoichthys</taxon>
    </lineage>
</organism>
<evidence type="ECO:0000313" key="3">
    <source>
        <dbReference type="Proteomes" id="UP000694620"/>
    </source>
</evidence>
<evidence type="ECO:0000313" key="2">
    <source>
        <dbReference type="Ensembl" id="ENSECRP00000018004.1"/>
    </source>
</evidence>
<reference evidence="2" key="1">
    <citation type="submission" date="2021-06" db="EMBL/GenBank/DDBJ databases">
        <authorList>
            <consortium name="Wellcome Sanger Institute Data Sharing"/>
        </authorList>
    </citation>
    <scope>NUCLEOTIDE SEQUENCE [LARGE SCALE GENOMIC DNA]</scope>
</reference>
<dbReference type="Proteomes" id="UP000694620">
    <property type="component" value="Chromosome 11"/>
</dbReference>
<dbReference type="AlphaFoldDB" id="A0A8C4SI60"/>
<keyword evidence="3" id="KW-1185">Reference proteome</keyword>
<protein>
    <submittedName>
        <fullName evidence="2">Uncharacterized protein</fullName>
    </submittedName>
</protein>
<reference evidence="2" key="3">
    <citation type="submission" date="2025-09" db="UniProtKB">
        <authorList>
            <consortium name="Ensembl"/>
        </authorList>
    </citation>
    <scope>IDENTIFICATION</scope>
</reference>
<dbReference type="Ensembl" id="ENSECRT00000018364.1">
    <property type="protein sequence ID" value="ENSECRP00000018004.1"/>
    <property type="gene ID" value="ENSECRG00000012032.1"/>
</dbReference>
<evidence type="ECO:0000256" key="1">
    <source>
        <dbReference type="SAM" id="MobiDB-lite"/>
    </source>
</evidence>
<name>A0A8C4SI60_ERPCA</name>
<accession>A0A8C4SI60</accession>
<proteinExistence type="predicted"/>
<dbReference type="GeneTree" id="ENSGT01010000222629"/>
<reference evidence="2" key="2">
    <citation type="submission" date="2025-08" db="UniProtKB">
        <authorList>
            <consortium name="Ensembl"/>
        </authorList>
    </citation>
    <scope>IDENTIFICATION</scope>
</reference>